<dbReference type="Gene3D" id="3.20.20.190">
    <property type="entry name" value="Phosphatidylinositol (PI) phosphodiesterase"/>
    <property type="match status" value="1"/>
</dbReference>
<keyword evidence="2" id="KW-0456">Lyase</keyword>
<keyword evidence="8" id="KW-1185">Reference proteome</keyword>
<feature type="compositionally biased region" description="Basic and acidic residues" evidence="4">
    <location>
        <begin position="9"/>
        <end position="20"/>
    </location>
</feature>
<dbReference type="Gene3D" id="2.30.30.50">
    <property type="match status" value="1"/>
</dbReference>
<dbReference type="EC" id="4.2.1.84" evidence="1"/>
<evidence type="ECO:0000256" key="3">
    <source>
        <dbReference type="ARBA" id="ARBA00044877"/>
    </source>
</evidence>
<dbReference type="GO" id="GO:0018822">
    <property type="term" value="F:nitrile hydratase activity"/>
    <property type="evidence" value="ECO:0007669"/>
    <property type="project" value="UniProtKB-EC"/>
</dbReference>
<dbReference type="Pfam" id="PF21006">
    <property type="entry name" value="NHase_beta_N"/>
    <property type="match status" value="1"/>
</dbReference>
<dbReference type="EMBL" id="CACSIP010000028">
    <property type="protein sequence ID" value="CAA0127029.1"/>
    <property type="molecule type" value="Genomic_DNA"/>
</dbReference>
<dbReference type="SUPFAM" id="SSF51695">
    <property type="entry name" value="PLC-like phosphodiesterases"/>
    <property type="match status" value="1"/>
</dbReference>
<feature type="domain" description="Nitrile hydratase beta subunit" evidence="5">
    <location>
        <begin position="291"/>
        <end position="383"/>
    </location>
</feature>
<dbReference type="Proteomes" id="UP000430146">
    <property type="component" value="Unassembled WGS sequence"/>
</dbReference>
<evidence type="ECO:0000313" key="8">
    <source>
        <dbReference type="Proteomes" id="UP000430146"/>
    </source>
</evidence>
<evidence type="ECO:0000256" key="2">
    <source>
        <dbReference type="ARBA" id="ARBA00023239"/>
    </source>
</evidence>
<dbReference type="InterPro" id="IPR042262">
    <property type="entry name" value="CN_hydtase_beta_C"/>
</dbReference>
<evidence type="ECO:0000256" key="4">
    <source>
        <dbReference type="SAM" id="MobiDB-lite"/>
    </source>
</evidence>
<comment type="catalytic activity">
    <reaction evidence="3">
        <text>an aliphatic primary amide = an aliphatic nitrile + H2O</text>
        <dbReference type="Rhea" id="RHEA:12673"/>
        <dbReference type="ChEBI" id="CHEBI:15377"/>
        <dbReference type="ChEBI" id="CHEBI:65285"/>
        <dbReference type="ChEBI" id="CHEBI:80291"/>
        <dbReference type="EC" id="4.2.1.84"/>
    </reaction>
</comment>
<feature type="domain" description="Nitrile hydratase beta subunit-like N-terminal" evidence="6">
    <location>
        <begin position="149"/>
        <end position="252"/>
    </location>
</feature>
<name>A0A5S9R201_MYCVN</name>
<dbReference type="AlphaFoldDB" id="A0A5S9R201"/>
<evidence type="ECO:0000259" key="6">
    <source>
        <dbReference type="Pfam" id="PF21006"/>
    </source>
</evidence>
<dbReference type="GO" id="GO:0008081">
    <property type="term" value="F:phosphoric diester hydrolase activity"/>
    <property type="evidence" value="ECO:0007669"/>
    <property type="project" value="InterPro"/>
</dbReference>
<dbReference type="InterPro" id="IPR017946">
    <property type="entry name" value="PLC-like_Pdiesterase_TIM-brl"/>
</dbReference>
<sequence length="385" mass="43240">MSECLSESRTLRDDSGRGETTEESLRAFAKALALIPWTINDAAIMHAQVDAGADGIIIDYPSRLRSVTAEWGPISSVPQQIPRSRLSRRLTALTYGHQRNRAAEGRPMSSAAERAAQLDLVARLKSAYPELPDAPTPDLVDHDRFVAYMKPVHDVGGEPDAPMKYENKDYEYWEHMTYVICEVLAWRGIWLSEERRRIGNVDVGRAVYLGFPYYGRWLLSVARVLIEKHHIGLTELSERMAEVKERYAGGLEGKTLRARPKGEGDGAAVRRNSHIVHAVGKGDPQVYAGMAGEPKFKVGDPVVVRELPVLFYTRTPEYVRGANGVIDAVAYESPAAEDETWDIPDAKPEWFYVVRFRMSELWNDFNGPASDSLRTEIPERWLQAG</sequence>
<feature type="region of interest" description="Disordered" evidence="4">
    <location>
        <begin position="1"/>
        <end position="20"/>
    </location>
</feature>
<dbReference type="Pfam" id="PF02211">
    <property type="entry name" value="NHase_beta_C"/>
    <property type="match status" value="1"/>
</dbReference>
<dbReference type="Gene3D" id="1.10.472.20">
    <property type="entry name" value="Nitrile hydratase, beta subunit"/>
    <property type="match status" value="1"/>
</dbReference>
<dbReference type="SUPFAM" id="SSF50090">
    <property type="entry name" value="Electron transport accessory proteins"/>
    <property type="match status" value="1"/>
</dbReference>
<dbReference type="InterPro" id="IPR024690">
    <property type="entry name" value="CN_hydtase_beta_dom_C"/>
</dbReference>
<reference evidence="7 8" key="1">
    <citation type="submission" date="2019-11" db="EMBL/GenBank/DDBJ databases">
        <authorList>
            <person name="Holert J."/>
        </authorList>
    </citation>
    <scope>NUCLEOTIDE SEQUENCE [LARGE SCALE GENOMIC DNA]</scope>
    <source>
        <strain evidence="7">BC8_1</strain>
    </source>
</reference>
<evidence type="ECO:0000256" key="1">
    <source>
        <dbReference type="ARBA" id="ARBA00013079"/>
    </source>
</evidence>
<dbReference type="GO" id="GO:0006629">
    <property type="term" value="P:lipid metabolic process"/>
    <property type="evidence" value="ECO:0007669"/>
    <property type="project" value="InterPro"/>
</dbReference>
<evidence type="ECO:0000259" key="5">
    <source>
        <dbReference type="Pfam" id="PF02211"/>
    </source>
</evidence>
<organism evidence="7 8">
    <name type="scientific">Mycolicibacterium vanbaalenii</name>
    <name type="common">Mycobacterium vanbaalenii</name>
    <dbReference type="NCBI Taxonomy" id="110539"/>
    <lineage>
        <taxon>Bacteria</taxon>
        <taxon>Bacillati</taxon>
        <taxon>Actinomycetota</taxon>
        <taxon>Actinomycetes</taxon>
        <taxon>Mycobacteriales</taxon>
        <taxon>Mycobacteriaceae</taxon>
        <taxon>Mycolicibacterium</taxon>
    </lineage>
</organism>
<accession>A0A5S9R201</accession>
<protein>
    <recommendedName>
        <fullName evidence="1">nitrile hydratase</fullName>
        <ecNumber evidence="1">4.2.1.84</ecNumber>
    </recommendedName>
</protein>
<dbReference type="InterPro" id="IPR049054">
    <property type="entry name" value="CN_hydtase_beta-like_N"/>
</dbReference>
<keyword evidence="7" id="KW-0378">Hydrolase</keyword>
<gene>
    <name evidence="7" type="primary">scnB</name>
    <name evidence="7" type="ORF">AELLOGFF_05055</name>
</gene>
<dbReference type="InterPro" id="IPR008990">
    <property type="entry name" value="Elect_transpt_acc-like_dom_sf"/>
</dbReference>
<evidence type="ECO:0000313" key="7">
    <source>
        <dbReference type="EMBL" id="CAA0127029.1"/>
    </source>
</evidence>
<proteinExistence type="predicted"/>